<dbReference type="EMBL" id="KK365201">
    <property type="protein sequence ID" value="KCZ80140.1"/>
    <property type="molecule type" value="Genomic_DNA"/>
</dbReference>
<dbReference type="HOGENOM" id="CLU_1528712_0_0_1"/>
<proteinExistence type="predicted"/>
<organism evidence="1 2">
    <name type="scientific">Anncaliia algerae PRA339</name>
    <dbReference type="NCBI Taxonomy" id="1288291"/>
    <lineage>
        <taxon>Eukaryota</taxon>
        <taxon>Fungi</taxon>
        <taxon>Fungi incertae sedis</taxon>
        <taxon>Microsporidia</taxon>
        <taxon>Tubulinosematoidea</taxon>
        <taxon>Tubulinosematidae</taxon>
        <taxon>Anncaliia</taxon>
    </lineage>
</organism>
<dbReference type="AlphaFoldDB" id="A0A059EZ07"/>
<reference evidence="1 2" key="2">
    <citation type="submission" date="2014-03" db="EMBL/GenBank/DDBJ databases">
        <title>The Genome Sequence of Anncaliia algerae insect isolate PRA339.</title>
        <authorList>
            <consortium name="The Broad Institute Genome Sequencing Platform"/>
            <consortium name="The Broad Institute Genome Sequencing Center for Infectious Disease"/>
            <person name="Cuomo C."/>
            <person name="Becnel J."/>
            <person name="Sanscrainte N."/>
            <person name="Walker B."/>
            <person name="Young S.K."/>
            <person name="Zeng Q."/>
            <person name="Gargeya S."/>
            <person name="Fitzgerald M."/>
            <person name="Haas B."/>
            <person name="Abouelleil A."/>
            <person name="Alvarado L."/>
            <person name="Arachchi H.M."/>
            <person name="Berlin A.M."/>
            <person name="Chapman S.B."/>
            <person name="Dewar J."/>
            <person name="Goldberg J."/>
            <person name="Griggs A."/>
            <person name="Gujja S."/>
            <person name="Hansen M."/>
            <person name="Howarth C."/>
            <person name="Imamovic A."/>
            <person name="Larimer J."/>
            <person name="McCowan C."/>
            <person name="Murphy C."/>
            <person name="Neiman D."/>
            <person name="Pearson M."/>
            <person name="Priest M."/>
            <person name="Roberts A."/>
            <person name="Saif S."/>
            <person name="Shea T."/>
            <person name="Sisk P."/>
            <person name="Sykes S."/>
            <person name="Wortman J."/>
            <person name="Nusbaum C."/>
            <person name="Birren B."/>
        </authorList>
    </citation>
    <scope>NUCLEOTIDE SEQUENCE [LARGE SCALE GENOMIC DNA]</scope>
    <source>
        <strain evidence="1 2">PRA339</strain>
    </source>
</reference>
<keyword evidence="2" id="KW-1185">Reference proteome</keyword>
<sequence length="207" mass="23881">MLYFRLVLAKLTFMELVQNLFTRNKELKQGEEVYIIPEINILNQKFKYPFDYTSYDIDEEEWEMGSACVVIPESTSLEEYVSKTSIKGMNIQTNESSREGSIYNGSKLTLDLNSTNFPNGYAVELKVKADAEVSNDVMESMLQKTYYKLITYAVSHDCSVLLVPKFKLGTHNTDYANVLRSVVDYINVDKKRSGNTRDHMLRINVYD</sequence>
<evidence type="ECO:0000313" key="1">
    <source>
        <dbReference type="EMBL" id="KCZ80140.1"/>
    </source>
</evidence>
<name>A0A059EZ07_9MICR</name>
<dbReference type="OrthoDB" id="2196497at2759"/>
<reference evidence="2" key="1">
    <citation type="submission" date="2013-02" db="EMBL/GenBank/DDBJ databases">
        <authorList>
            <consortium name="The Broad Institute Genome Sequencing Platform"/>
            <person name="Cuomo C."/>
            <person name="Becnel J."/>
            <person name="Sanscrainte N."/>
            <person name="Walker B."/>
            <person name="Young S.K."/>
            <person name="Zeng Q."/>
            <person name="Gargeya S."/>
            <person name="Fitzgerald M."/>
            <person name="Haas B."/>
            <person name="Abouelleil A."/>
            <person name="Alvarado L."/>
            <person name="Arachchi H.M."/>
            <person name="Berlin A.M."/>
            <person name="Chapman S.B."/>
            <person name="Dewar J."/>
            <person name="Goldberg J."/>
            <person name="Griggs A."/>
            <person name="Gujja S."/>
            <person name="Hansen M."/>
            <person name="Howarth C."/>
            <person name="Imamovic A."/>
            <person name="Larimer J."/>
            <person name="McCowan C."/>
            <person name="Murphy C."/>
            <person name="Neiman D."/>
            <person name="Pearson M."/>
            <person name="Priest M."/>
            <person name="Roberts A."/>
            <person name="Saif S."/>
            <person name="Shea T."/>
            <person name="Sisk P."/>
            <person name="Sykes S."/>
            <person name="Wortman J."/>
            <person name="Nusbaum C."/>
            <person name="Birren B."/>
        </authorList>
    </citation>
    <scope>NUCLEOTIDE SEQUENCE [LARGE SCALE GENOMIC DNA]</scope>
    <source>
        <strain evidence="2">PRA339</strain>
    </source>
</reference>
<accession>A0A059EZ07</accession>
<dbReference type="VEuPathDB" id="MicrosporidiaDB:H312_02472"/>
<evidence type="ECO:0000313" key="2">
    <source>
        <dbReference type="Proteomes" id="UP000030655"/>
    </source>
</evidence>
<dbReference type="Proteomes" id="UP000030655">
    <property type="component" value="Unassembled WGS sequence"/>
</dbReference>
<protein>
    <submittedName>
        <fullName evidence="1">Uncharacterized protein</fullName>
    </submittedName>
</protein>
<gene>
    <name evidence="1" type="ORF">H312_02472</name>
</gene>